<protein>
    <recommendedName>
        <fullName evidence="7">CTLH domain-containing protein</fullName>
    </recommendedName>
</protein>
<dbReference type="SUPFAM" id="SSF101908">
    <property type="entry name" value="Putative isomerase YbhE"/>
    <property type="match status" value="1"/>
</dbReference>
<dbReference type="PROSITE" id="PS50294">
    <property type="entry name" value="WD_REPEATS_REGION"/>
    <property type="match status" value="3"/>
</dbReference>
<reference evidence="8" key="1">
    <citation type="submission" date="2018-11" db="EMBL/GenBank/DDBJ databases">
        <authorList>
            <consortium name="Genoscope - CEA"/>
            <person name="William W."/>
        </authorList>
    </citation>
    <scope>NUCLEOTIDE SEQUENCE</scope>
</reference>
<evidence type="ECO:0000259" key="7">
    <source>
        <dbReference type="PROSITE" id="PS50897"/>
    </source>
</evidence>
<sequence>MENNEVLGSKGLLKKHEFVRILIQCLYSLGYKNSASCLEQESNISCKSSDFEFLEKQVLTGDWDSSLAVLDRVFDDSRDDSRRNTALYLVLKQCLSEYLKRGETSLALSVLQKQAQVFRVGREKIHMLAFDVITSKEMEPGEVDSCLVQDLRRRLLAELEKLIPTPVVIPGRRLEHLVESAVMNQIDTCMYHNSWDAVSLYEDHRCGRDQIPSETVQVLVAHKNEVWFVQFSDSGKYLATASSDCTAIIWKVLDDNEVELMHTLQSHQNPVSFVSWSPDDSKLLTCGNAEVLKLWDVETGVLRHTFGNNDSVFTVSSCAWFPDSARLVCGSSDPERGIVMWDTDGNEIKAWRGTRIPKVVDLAVTPDGESMITVFSDKEIRILNLESLVERVVTEEQAITSLSVSGDGKFFIVNLSSQEIHLWDLAGEWKQPLKFTGHRQSKYVIRSCFGGLDSSFIASGSEDSQVYIWNVKNKKPLEVLSGHSMTVNCVSWNPRNPRMLASASDDQTIRIWGPGKPNRVYEFLASEMTQPTCSPQRQSSPRSMIPPRKSVANFHRRRGRSVLSMLLQREISPKAKFVPRKRWSKTRSYTMKQTGHSLLSWAEAESLQHLSAKYCSFGVSPKSTIAAAFSSDGKTLASTHGDHTVKIIDFQTGNCLRVLTGHYRTPWVVRLKQCFFPFLLCFAICSFLANVRFHPRDSEIVASGSLDQNVRVWNVTTSECIKSHDFGKPIASIAFHAEGELLAVASGHKLHMWHYNGSGEESTPVVVLKTKRSLRAVHFHPHGAPFLMTAEVSEIDPLDSSMTIATSVGHLRYPPPPAIVFTRRESSQDLPLVPTPQTVGRNRSDRPELRNIRRLIHGWFLPEGHSLEGGVSFPVQPLANRVQPEFATPLSAAATELPCTIKIKVWQHDVSDPFALMKSDTCLLTIPHVMGAHFSPCGRYLAACVACVVPHGEIDAGLQTLAQQDSGLATSPTQHPLTAQPVIYELRVYSLQKESFGSVLVSREIRAANCLTSIQFSPTSEHIMLAYGRRHASLLNSIVTEGEATSRFFRVLEIYRVSDMELVRVLPSSEDEVNVACFHPSPGCGLVYGTKEGSLRIFQYNTGATSNFSGPNTYPEENLSEVA</sequence>
<dbReference type="InterPro" id="IPR036322">
    <property type="entry name" value="WD40_repeat_dom_sf"/>
</dbReference>
<dbReference type="SMART" id="SM00668">
    <property type="entry name" value="CTLH"/>
    <property type="match status" value="1"/>
</dbReference>
<organism evidence="8">
    <name type="scientific">Brassica campestris</name>
    <name type="common">Field mustard</name>
    <dbReference type="NCBI Taxonomy" id="3711"/>
    <lineage>
        <taxon>Eukaryota</taxon>
        <taxon>Viridiplantae</taxon>
        <taxon>Streptophyta</taxon>
        <taxon>Embryophyta</taxon>
        <taxon>Tracheophyta</taxon>
        <taxon>Spermatophyta</taxon>
        <taxon>Magnoliopsida</taxon>
        <taxon>eudicotyledons</taxon>
        <taxon>Gunneridae</taxon>
        <taxon>Pentapetalae</taxon>
        <taxon>rosids</taxon>
        <taxon>malvids</taxon>
        <taxon>Brassicales</taxon>
        <taxon>Brassicaceae</taxon>
        <taxon>Brassiceae</taxon>
        <taxon>Brassica</taxon>
    </lineage>
</organism>
<dbReference type="InterPro" id="IPR019775">
    <property type="entry name" value="WD40_repeat_CS"/>
</dbReference>
<evidence type="ECO:0000256" key="1">
    <source>
        <dbReference type="ARBA" id="ARBA00004496"/>
    </source>
</evidence>
<dbReference type="PANTHER" id="PTHR22874:SF10">
    <property type="entry name" value="TRANSDUCIN FAMILY PROTEIN _ WD-40 REPEAT FAMILY PROTEIN"/>
    <property type="match status" value="1"/>
</dbReference>
<keyword evidence="4" id="KW-0677">Repeat</keyword>
<dbReference type="PROSITE" id="PS50897">
    <property type="entry name" value="CTLH"/>
    <property type="match status" value="1"/>
</dbReference>
<accession>A0A3P5XYB9</accession>
<feature type="repeat" description="WD" evidence="6">
    <location>
        <begin position="453"/>
        <end position="479"/>
    </location>
</feature>
<dbReference type="PROSITE" id="PS00678">
    <property type="entry name" value="WD_REPEATS_1"/>
    <property type="match status" value="2"/>
</dbReference>
<keyword evidence="3 6" id="KW-0853">WD repeat</keyword>
<dbReference type="InterPro" id="IPR001680">
    <property type="entry name" value="WD40_rpt"/>
</dbReference>
<dbReference type="Gene3D" id="2.130.10.10">
    <property type="entry name" value="YVTN repeat-like/Quinoprotein amine dehydrogenase"/>
    <property type="match status" value="4"/>
</dbReference>
<dbReference type="FunFam" id="2.130.10.10:FF:000087">
    <property type="entry name" value="WD repeat-containing protein 26 homolog"/>
    <property type="match status" value="1"/>
</dbReference>
<dbReference type="PRINTS" id="PR00320">
    <property type="entry name" value="GPROTEINBRPT"/>
</dbReference>
<dbReference type="Pfam" id="PF23627">
    <property type="entry name" value="LisH_WDR26"/>
    <property type="match status" value="1"/>
</dbReference>
<evidence type="ECO:0000256" key="6">
    <source>
        <dbReference type="PROSITE-ProRule" id="PRU00221"/>
    </source>
</evidence>
<evidence type="ECO:0000256" key="5">
    <source>
        <dbReference type="ARBA" id="ARBA00065067"/>
    </source>
</evidence>
<dbReference type="PROSITE" id="PS50082">
    <property type="entry name" value="WD_REPEATS_2"/>
    <property type="match status" value="5"/>
</dbReference>
<dbReference type="EMBL" id="LR031568">
    <property type="protein sequence ID" value="VDC60062.1"/>
    <property type="molecule type" value="Genomic_DNA"/>
</dbReference>
<evidence type="ECO:0000256" key="2">
    <source>
        <dbReference type="ARBA" id="ARBA00022490"/>
    </source>
</evidence>
<evidence type="ECO:0000256" key="3">
    <source>
        <dbReference type="ARBA" id="ARBA00022574"/>
    </source>
</evidence>
<dbReference type="InterPro" id="IPR020472">
    <property type="entry name" value="WD40_PAC1"/>
</dbReference>
<feature type="repeat" description="WD" evidence="6">
    <location>
        <begin position="688"/>
        <end position="723"/>
    </location>
</feature>
<dbReference type="PROSITE" id="PS50896">
    <property type="entry name" value="LISH"/>
    <property type="match status" value="1"/>
</dbReference>
<feature type="repeat" description="WD" evidence="6">
    <location>
        <begin position="219"/>
        <end position="260"/>
    </location>
</feature>
<dbReference type="SMART" id="SM00320">
    <property type="entry name" value="WD40"/>
    <property type="match status" value="11"/>
</dbReference>
<gene>
    <name evidence="8" type="ORF">BRAA09T37673Z</name>
</gene>
<feature type="repeat" description="WD" evidence="6">
    <location>
        <begin position="480"/>
        <end position="512"/>
    </location>
</feature>
<dbReference type="InterPro" id="IPR052596">
    <property type="entry name" value="AMBRA1_autophagy"/>
</dbReference>
<comment type="subcellular location">
    <subcellularLocation>
        <location evidence="1">Cytoplasm</location>
    </subcellularLocation>
</comment>
<dbReference type="SUPFAM" id="SSF50978">
    <property type="entry name" value="WD40 repeat-like"/>
    <property type="match status" value="1"/>
</dbReference>
<dbReference type="PANTHER" id="PTHR22874">
    <property type="entry name" value="ACTIVATING MOLECULE IN BECN1-REGULATED AUTOPHAGY PROTEIN 1"/>
    <property type="match status" value="1"/>
</dbReference>
<dbReference type="InterPro" id="IPR006595">
    <property type="entry name" value="CTLH_C"/>
</dbReference>
<dbReference type="SMART" id="SM00667">
    <property type="entry name" value="LisH"/>
    <property type="match status" value="1"/>
</dbReference>
<comment type="subunit">
    <text evidence="5">Interacts with RANBPM.</text>
</comment>
<dbReference type="InterPro" id="IPR006594">
    <property type="entry name" value="LisH"/>
</dbReference>
<dbReference type="AlphaFoldDB" id="A0A3P5XYB9"/>
<keyword evidence="2" id="KW-0963">Cytoplasm</keyword>
<dbReference type="InterPro" id="IPR015943">
    <property type="entry name" value="WD40/YVTN_repeat-like_dom_sf"/>
</dbReference>
<dbReference type="CDD" id="cd00200">
    <property type="entry name" value="WD40"/>
    <property type="match status" value="1"/>
</dbReference>
<evidence type="ECO:0000313" key="8">
    <source>
        <dbReference type="EMBL" id="VDC60062.1"/>
    </source>
</evidence>
<evidence type="ECO:0000256" key="4">
    <source>
        <dbReference type="ARBA" id="ARBA00022737"/>
    </source>
</evidence>
<name>A0A3P5XYB9_BRACM</name>
<feature type="domain" description="CTLH" evidence="7">
    <location>
        <begin position="47"/>
        <end position="106"/>
    </location>
</feature>
<feature type="repeat" description="WD" evidence="6">
    <location>
        <begin position="264"/>
        <end position="305"/>
    </location>
</feature>
<dbReference type="Pfam" id="PF00400">
    <property type="entry name" value="WD40"/>
    <property type="match status" value="7"/>
</dbReference>
<dbReference type="GO" id="GO:0005737">
    <property type="term" value="C:cytoplasm"/>
    <property type="evidence" value="ECO:0007669"/>
    <property type="project" value="UniProtKB-SubCell"/>
</dbReference>
<proteinExistence type="predicted"/>